<dbReference type="EMBL" id="JAVLAM010000010">
    <property type="protein sequence ID" value="MDT7015528.1"/>
    <property type="molecule type" value="Genomic_DNA"/>
</dbReference>
<dbReference type="Pfam" id="PF11683">
    <property type="entry name" value="DUF3278"/>
    <property type="match status" value="1"/>
</dbReference>
<evidence type="ECO:0000313" key="3">
    <source>
        <dbReference type="Proteomes" id="UP001254075"/>
    </source>
</evidence>
<keyword evidence="1" id="KW-1133">Transmembrane helix</keyword>
<dbReference type="RefSeq" id="WP_153106397.1">
    <property type="nucleotide sequence ID" value="NZ_JAVLAL010000008.1"/>
</dbReference>
<sequence length="177" mass="20777">MQKSNELMLKIIKFFYGIDGNLDEYRLGQIRRIGNNAFIMLFIYTLASNIVVSFIGLASPQNTLTTFIFVNILFSLVVITGYIGVAMNKLKLNEMATTEEKYPEKVSKLKKRALRKSIQLSLYWFFVEIFLNWYFYGEPYNVQLSSLQIYIKAIFFGVFVALGLYIYWRTQLKKYLD</sequence>
<dbReference type="AlphaFoldDB" id="A0AAW8W9S1"/>
<gene>
    <name evidence="2" type="ORF">RI532_14295</name>
</gene>
<keyword evidence="1" id="KW-0812">Transmembrane</keyword>
<reference evidence="2" key="1">
    <citation type="submission" date="2023-08" db="EMBL/GenBank/DDBJ databases">
        <authorList>
            <person name="Page C.A."/>
            <person name="Perez-Diaz I.M."/>
        </authorList>
    </citation>
    <scope>NUCLEOTIDE SEQUENCE</scope>
    <source>
        <strain evidence="2">3.8.38</strain>
    </source>
</reference>
<accession>A0AAW8W9S1</accession>
<dbReference type="InterPro" id="IPR021697">
    <property type="entry name" value="DUF3278"/>
</dbReference>
<name>A0AAW8W9S1_9LACO</name>
<feature type="transmembrane region" description="Helical" evidence="1">
    <location>
        <begin position="37"/>
        <end position="58"/>
    </location>
</feature>
<evidence type="ECO:0000256" key="1">
    <source>
        <dbReference type="SAM" id="Phobius"/>
    </source>
</evidence>
<feature type="transmembrane region" description="Helical" evidence="1">
    <location>
        <begin position="149"/>
        <end position="168"/>
    </location>
</feature>
<organism evidence="2 3">
    <name type="scientific">Levilactobacillus namurensis</name>
    <dbReference type="NCBI Taxonomy" id="380393"/>
    <lineage>
        <taxon>Bacteria</taxon>
        <taxon>Bacillati</taxon>
        <taxon>Bacillota</taxon>
        <taxon>Bacilli</taxon>
        <taxon>Lactobacillales</taxon>
        <taxon>Lactobacillaceae</taxon>
        <taxon>Levilactobacillus</taxon>
    </lineage>
</organism>
<keyword evidence="1" id="KW-0472">Membrane</keyword>
<protein>
    <submittedName>
        <fullName evidence="2">DUF3278 domain-containing protein</fullName>
    </submittedName>
</protein>
<comment type="caution">
    <text evidence="2">The sequence shown here is derived from an EMBL/GenBank/DDBJ whole genome shotgun (WGS) entry which is preliminary data.</text>
</comment>
<feature type="transmembrane region" description="Helical" evidence="1">
    <location>
        <begin position="120"/>
        <end position="137"/>
    </location>
</feature>
<evidence type="ECO:0000313" key="2">
    <source>
        <dbReference type="EMBL" id="MDT7015528.1"/>
    </source>
</evidence>
<feature type="transmembrane region" description="Helical" evidence="1">
    <location>
        <begin position="64"/>
        <end position="85"/>
    </location>
</feature>
<dbReference type="Proteomes" id="UP001254075">
    <property type="component" value="Unassembled WGS sequence"/>
</dbReference>
<proteinExistence type="predicted"/>